<evidence type="ECO:0000256" key="4">
    <source>
        <dbReference type="SAM" id="MobiDB-lite"/>
    </source>
</evidence>
<protein>
    <submittedName>
        <fullName evidence="6">N-ethylmaleimide reductase</fullName>
    </submittedName>
</protein>
<dbReference type="PANTHER" id="PTHR22893:SF91">
    <property type="entry name" value="NADPH DEHYDROGENASE 2-RELATED"/>
    <property type="match status" value="1"/>
</dbReference>
<dbReference type="GO" id="GO:0016628">
    <property type="term" value="F:oxidoreductase activity, acting on the CH-CH group of donors, NAD or NADP as acceptor"/>
    <property type="evidence" value="ECO:0007669"/>
    <property type="project" value="UniProtKB-ARBA"/>
</dbReference>
<dbReference type="PANTHER" id="PTHR22893">
    <property type="entry name" value="NADH OXIDOREDUCTASE-RELATED"/>
    <property type="match status" value="1"/>
</dbReference>
<gene>
    <name evidence="6" type="ORF">SAMN04489730_4569</name>
</gene>
<organism evidence="6 7">
    <name type="scientific">Amycolatopsis australiensis</name>
    <dbReference type="NCBI Taxonomy" id="546364"/>
    <lineage>
        <taxon>Bacteria</taxon>
        <taxon>Bacillati</taxon>
        <taxon>Actinomycetota</taxon>
        <taxon>Actinomycetes</taxon>
        <taxon>Pseudonocardiales</taxon>
        <taxon>Pseudonocardiaceae</taxon>
        <taxon>Amycolatopsis</taxon>
    </lineage>
</organism>
<comment type="cofactor">
    <cofactor evidence="1">
        <name>FMN</name>
        <dbReference type="ChEBI" id="CHEBI:58210"/>
    </cofactor>
</comment>
<accession>A0A1K1S2Y4</accession>
<name>A0A1K1S2Y4_9PSEU</name>
<comment type="similarity">
    <text evidence="2">Belongs to the NADH:flavin oxidoreductase/NADH oxidase family.</text>
</comment>
<keyword evidence="7" id="KW-1185">Reference proteome</keyword>
<evidence type="ECO:0000259" key="5">
    <source>
        <dbReference type="Pfam" id="PF00724"/>
    </source>
</evidence>
<reference evidence="7" key="1">
    <citation type="submission" date="2016-11" db="EMBL/GenBank/DDBJ databases">
        <authorList>
            <person name="Varghese N."/>
            <person name="Submissions S."/>
        </authorList>
    </citation>
    <scope>NUCLEOTIDE SEQUENCE [LARGE SCALE GENOMIC DNA]</scope>
    <source>
        <strain evidence="7">DSM 44671</strain>
    </source>
</reference>
<sequence>MSDFSVVACPVRAHPLTKELDVTSLFDRHEVGGLVLPNRVVMAPMTRVRAAAGGLATPSMATYYAQRATAGLIVTEGVQPSLVGQSNPGTPGLYTDEQVASWRPVTAAVHANGGRLFAQIMHGGRVSHPGTTGLQPVGPSAVPATGDVFTPAGPQPAPVPRALETAEVPEHARSYADAARRAVDAGFDGVELHGANGYLISQFLSSNANLRTDRYGGSVANRVRFAVEAAAATAEAIGGRRTGIRLSPGATFWGVEETDVLELYTTLLGELARLELAYVHLEATVDEDVLLRLRRTWPGTLIVNPTLPMGPKQTGRSEADHWLALGADLISFGRAYIANPDLVERLRTGLPLAPVDEATYYQGGDAGYLTYPAYQHTA</sequence>
<dbReference type="CDD" id="cd02933">
    <property type="entry name" value="OYE_like_FMN"/>
    <property type="match status" value="1"/>
</dbReference>
<feature type="domain" description="NADH:flavin oxidoreductase/NADH oxidase N-terminal" evidence="5">
    <location>
        <begin position="25"/>
        <end position="352"/>
    </location>
</feature>
<evidence type="ECO:0000313" key="7">
    <source>
        <dbReference type="Proteomes" id="UP000182740"/>
    </source>
</evidence>
<dbReference type="Proteomes" id="UP000182740">
    <property type="component" value="Unassembled WGS sequence"/>
</dbReference>
<dbReference type="InterPro" id="IPR001155">
    <property type="entry name" value="OxRdtase_FMN_N"/>
</dbReference>
<dbReference type="Gene3D" id="3.20.20.70">
    <property type="entry name" value="Aldolase class I"/>
    <property type="match status" value="1"/>
</dbReference>
<dbReference type="FunFam" id="3.20.20.70:FF:000059">
    <property type="entry name" value="N-ethylmaleimide reductase, FMN-linked"/>
    <property type="match status" value="1"/>
</dbReference>
<evidence type="ECO:0000256" key="3">
    <source>
        <dbReference type="ARBA" id="ARBA00023002"/>
    </source>
</evidence>
<feature type="region of interest" description="Disordered" evidence="4">
    <location>
        <begin position="140"/>
        <end position="160"/>
    </location>
</feature>
<evidence type="ECO:0000313" key="6">
    <source>
        <dbReference type="EMBL" id="SFW78715.1"/>
    </source>
</evidence>
<dbReference type="STRING" id="546364.SAMN04489730_4569"/>
<dbReference type="EMBL" id="FPJG01000006">
    <property type="protein sequence ID" value="SFW78715.1"/>
    <property type="molecule type" value="Genomic_DNA"/>
</dbReference>
<evidence type="ECO:0000256" key="2">
    <source>
        <dbReference type="ARBA" id="ARBA00005979"/>
    </source>
</evidence>
<dbReference type="GO" id="GO:0005829">
    <property type="term" value="C:cytosol"/>
    <property type="evidence" value="ECO:0007669"/>
    <property type="project" value="UniProtKB-ARBA"/>
</dbReference>
<dbReference type="InterPro" id="IPR045247">
    <property type="entry name" value="Oye-like"/>
</dbReference>
<dbReference type="GO" id="GO:0010181">
    <property type="term" value="F:FMN binding"/>
    <property type="evidence" value="ECO:0007669"/>
    <property type="project" value="InterPro"/>
</dbReference>
<evidence type="ECO:0000256" key="1">
    <source>
        <dbReference type="ARBA" id="ARBA00001917"/>
    </source>
</evidence>
<dbReference type="Pfam" id="PF00724">
    <property type="entry name" value="Oxidored_FMN"/>
    <property type="match status" value="1"/>
</dbReference>
<dbReference type="AlphaFoldDB" id="A0A1K1S2Y4"/>
<proteinExistence type="inferred from homology"/>
<keyword evidence="3" id="KW-0560">Oxidoreductase</keyword>
<dbReference type="SUPFAM" id="SSF51395">
    <property type="entry name" value="FMN-linked oxidoreductases"/>
    <property type="match status" value="1"/>
</dbReference>
<dbReference type="InterPro" id="IPR013785">
    <property type="entry name" value="Aldolase_TIM"/>
</dbReference>